<organism evidence="2 3">
    <name type="scientific">Haloferax marisrubri</name>
    <dbReference type="NCBI Taxonomy" id="1544719"/>
    <lineage>
        <taxon>Archaea</taxon>
        <taxon>Methanobacteriati</taxon>
        <taxon>Methanobacteriota</taxon>
        <taxon>Stenosarchaea group</taxon>
        <taxon>Halobacteria</taxon>
        <taxon>Halobacteriales</taxon>
        <taxon>Haloferacaceae</taxon>
        <taxon>Haloferax</taxon>
    </lineage>
</organism>
<protein>
    <submittedName>
        <fullName evidence="2">ArsR family transcriptional regulator</fullName>
    </submittedName>
</protein>
<dbReference type="CDD" id="cd00090">
    <property type="entry name" value="HTH_ARSR"/>
    <property type="match status" value="1"/>
</dbReference>
<evidence type="ECO:0000313" key="3">
    <source>
        <dbReference type="Proteomes" id="UP000053621"/>
    </source>
</evidence>
<comment type="caution">
    <text evidence="2">The sequence shown here is derived from an EMBL/GenBank/DDBJ whole genome shotgun (WGS) entry which is preliminary data.</text>
</comment>
<dbReference type="Proteomes" id="UP000053621">
    <property type="component" value="Unassembled WGS sequence"/>
</dbReference>
<feature type="domain" description="HTH iclR-type" evidence="1">
    <location>
        <begin position="26"/>
        <end position="69"/>
    </location>
</feature>
<proteinExistence type="predicted"/>
<reference evidence="2" key="1">
    <citation type="submission" date="2017-08" db="EMBL/GenBank/DDBJ databases">
        <title>Haloferax marisrubri sp. nov., isolated from the Discovery deep brine-seawater interface in the Red Sea.</title>
        <authorList>
            <person name="Zhang G."/>
            <person name="Stingl U."/>
        </authorList>
    </citation>
    <scope>NUCLEOTIDE SEQUENCE [LARGE SCALE GENOMIC DNA]</scope>
    <source>
        <strain evidence="2">SB3</strain>
    </source>
</reference>
<dbReference type="EMBL" id="LOPW02000018">
    <property type="protein sequence ID" value="POG54439.1"/>
    <property type="molecule type" value="Genomic_DNA"/>
</dbReference>
<keyword evidence="3" id="KW-1185">Reference proteome</keyword>
<sequence length="73" mass="8357">MLQRPRGQTVNDDSGANKFESDLKPVSILRVFRKEDIHSVREIVDELDIASSTVHSHLKSLVEMGLTRREVRN</sequence>
<dbReference type="InterPro" id="IPR005471">
    <property type="entry name" value="Tscrpt_reg_IclR_N"/>
</dbReference>
<evidence type="ECO:0000259" key="1">
    <source>
        <dbReference type="Pfam" id="PF09339"/>
    </source>
</evidence>
<dbReference type="GO" id="GO:0006355">
    <property type="term" value="P:regulation of DNA-templated transcription"/>
    <property type="evidence" value="ECO:0007669"/>
    <property type="project" value="InterPro"/>
</dbReference>
<dbReference type="SUPFAM" id="SSF46785">
    <property type="entry name" value="Winged helix' DNA-binding domain"/>
    <property type="match status" value="1"/>
</dbReference>
<evidence type="ECO:0000313" key="2">
    <source>
        <dbReference type="EMBL" id="POG54439.1"/>
    </source>
</evidence>
<dbReference type="Pfam" id="PF09339">
    <property type="entry name" value="HTH_IclR"/>
    <property type="match status" value="1"/>
</dbReference>
<gene>
    <name evidence="2" type="ORF">AUR65_016775</name>
</gene>
<dbReference type="Gene3D" id="1.10.10.10">
    <property type="entry name" value="Winged helix-like DNA-binding domain superfamily/Winged helix DNA-binding domain"/>
    <property type="match status" value="1"/>
</dbReference>
<dbReference type="InterPro" id="IPR036388">
    <property type="entry name" value="WH-like_DNA-bd_sf"/>
</dbReference>
<name>A0A2P4NMS1_9EURY</name>
<accession>A0A2P4NMS1</accession>
<dbReference type="GO" id="GO:0003677">
    <property type="term" value="F:DNA binding"/>
    <property type="evidence" value="ECO:0007669"/>
    <property type="project" value="InterPro"/>
</dbReference>
<dbReference type="InterPro" id="IPR036390">
    <property type="entry name" value="WH_DNA-bd_sf"/>
</dbReference>
<dbReference type="AlphaFoldDB" id="A0A2P4NMS1"/>
<dbReference type="InterPro" id="IPR011991">
    <property type="entry name" value="ArsR-like_HTH"/>
</dbReference>